<dbReference type="InterPro" id="IPR053745">
    <property type="entry name" value="Viral_Tail_Comp_sf"/>
</dbReference>
<protein>
    <recommendedName>
        <fullName evidence="3">Phage protein</fullName>
    </recommendedName>
</protein>
<reference evidence="2" key="1">
    <citation type="submission" date="2015-07" db="EMBL/GenBank/DDBJ databases">
        <title>Draft genome sequence of the purine-degrading Gottschalkia purinilyticum DSM 1384 (formerly Clostridium purinilyticum).</title>
        <authorList>
            <person name="Poehlein A."/>
            <person name="Schiel-Bengelsdorf B."/>
            <person name="Bengelsdorf F.R."/>
            <person name="Daniel R."/>
            <person name="Duerre P."/>
        </authorList>
    </citation>
    <scope>NUCLEOTIDE SEQUENCE [LARGE SCALE GENOMIC DNA]</scope>
    <source>
        <strain evidence="2">DSM 1384</strain>
    </source>
</reference>
<evidence type="ECO:0000313" key="2">
    <source>
        <dbReference type="Proteomes" id="UP000037267"/>
    </source>
</evidence>
<organism evidence="1 2">
    <name type="scientific">Gottschalkia purinilytica</name>
    <name type="common">Clostridium purinilyticum</name>
    <dbReference type="NCBI Taxonomy" id="1503"/>
    <lineage>
        <taxon>Bacteria</taxon>
        <taxon>Bacillati</taxon>
        <taxon>Bacillota</taxon>
        <taxon>Tissierellia</taxon>
        <taxon>Tissierellales</taxon>
        <taxon>Gottschalkiaceae</taxon>
        <taxon>Gottschalkia</taxon>
    </lineage>
</organism>
<sequence length="122" mass="14050">MIRKLSLRPLHVALNSLLKKYGIKLSDKNFPFVNIDIPGIFNNDTKTFKGDEVLVFFTIVDDSNTNIRLYEIAEKITEALEEGLTVQDFTCEISRNSNSGVQEEENYRTLRLGYNFKLTQIN</sequence>
<evidence type="ECO:0008006" key="3">
    <source>
        <dbReference type="Google" id="ProtNLM"/>
    </source>
</evidence>
<gene>
    <name evidence="1" type="ORF">CLPU_3c00810</name>
</gene>
<dbReference type="Proteomes" id="UP000037267">
    <property type="component" value="Unassembled WGS sequence"/>
</dbReference>
<dbReference type="Gene3D" id="3.30.2000.30">
    <property type="match status" value="1"/>
</dbReference>
<dbReference type="EMBL" id="LGSS01000003">
    <property type="protein sequence ID" value="KNF09303.1"/>
    <property type="molecule type" value="Genomic_DNA"/>
</dbReference>
<dbReference type="AlphaFoldDB" id="A0A0L0WCV5"/>
<evidence type="ECO:0000313" key="1">
    <source>
        <dbReference type="EMBL" id="KNF09303.1"/>
    </source>
</evidence>
<keyword evidence="2" id="KW-1185">Reference proteome</keyword>
<accession>A0A0L0WCV5</accession>
<name>A0A0L0WCV5_GOTPU</name>
<dbReference type="RefSeq" id="WP_050354303.1">
    <property type="nucleotide sequence ID" value="NZ_LGSS01000003.1"/>
</dbReference>
<dbReference type="STRING" id="1503.CLPU_3c00810"/>
<proteinExistence type="predicted"/>
<comment type="caution">
    <text evidence="1">The sequence shown here is derived from an EMBL/GenBank/DDBJ whole genome shotgun (WGS) entry which is preliminary data.</text>
</comment>